<organism evidence="2 3">
    <name type="scientific">Choiromyces venosus 120613-1</name>
    <dbReference type="NCBI Taxonomy" id="1336337"/>
    <lineage>
        <taxon>Eukaryota</taxon>
        <taxon>Fungi</taxon>
        <taxon>Dikarya</taxon>
        <taxon>Ascomycota</taxon>
        <taxon>Pezizomycotina</taxon>
        <taxon>Pezizomycetes</taxon>
        <taxon>Pezizales</taxon>
        <taxon>Tuberaceae</taxon>
        <taxon>Choiromyces</taxon>
    </lineage>
</organism>
<keyword evidence="3" id="KW-1185">Reference proteome</keyword>
<evidence type="ECO:0000313" key="2">
    <source>
        <dbReference type="EMBL" id="RPA95686.1"/>
    </source>
</evidence>
<feature type="compositionally biased region" description="Basic residues" evidence="1">
    <location>
        <begin position="62"/>
        <end position="76"/>
    </location>
</feature>
<dbReference type="AlphaFoldDB" id="A0A3N4JBQ4"/>
<proteinExistence type="predicted"/>
<evidence type="ECO:0000256" key="1">
    <source>
        <dbReference type="SAM" id="MobiDB-lite"/>
    </source>
</evidence>
<protein>
    <submittedName>
        <fullName evidence="2">Uncharacterized protein</fullName>
    </submittedName>
</protein>
<dbReference type="Proteomes" id="UP000276215">
    <property type="component" value="Unassembled WGS sequence"/>
</dbReference>
<name>A0A3N4JBQ4_9PEZI</name>
<evidence type="ECO:0000313" key="3">
    <source>
        <dbReference type="Proteomes" id="UP000276215"/>
    </source>
</evidence>
<dbReference type="EMBL" id="ML120422">
    <property type="protein sequence ID" value="RPA95686.1"/>
    <property type="molecule type" value="Genomic_DNA"/>
</dbReference>
<reference evidence="2 3" key="1">
    <citation type="journal article" date="2018" name="Nat. Ecol. Evol.">
        <title>Pezizomycetes genomes reveal the molecular basis of ectomycorrhizal truffle lifestyle.</title>
        <authorList>
            <person name="Murat C."/>
            <person name="Payen T."/>
            <person name="Noel B."/>
            <person name="Kuo A."/>
            <person name="Morin E."/>
            <person name="Chen J."/>
            <person name="Kohler A."/>
            <person name="Krizsan K."/>
            <person name="Balestrini R."/>
            <person name="Da Silva C."/>
            <person name="Montanini B."/>
            <person name="Hainaut M."/>
            <person name="Levati E."/>
            <person name="Barry K.W."/>
            <person name="Belfiori B."/>
            <person name="Cichocki N."/>
            <person name="Clum A."/>
            <person name="Dockter R.B."/>
            <person name="Fauchery L."/>
            <person name="Guy J."/>
            <person name="Iotti M."/>
            <person name="Le Tacon F."/>
            <person name="Lindquist E.A."/>
            <person name="Lipzen A."/>
            <person name="Malagnac F."/>
            <person name="Mello A."/>
            <person name="Molinier V."/>
            <person name="Miyauchi S."/>
            <person name="Poulain J."/>
            <person name="Riccioni C."/>
            <person name="Rubini A."/>
            <person name="Sitrit Y."/>
            <person name="Splivallo R."/>
            <person name="Traeger S."/>
            <person name="Wang M."/>
            <person name="Zifcakova L."/>
            <person name="Wipf D."/>
            <person name="Zambonelli A."/>
            <person name="Paolocci F."/>
            <person name="Nowrousian M."/>
            <person name="Ottonello S."/>
            <person name="Baldrian P."/>
            <person name="Spatafora J.W."/>
            <person name="Henrissat B."/>
            <person name="Nagy L.G."/>
            <person name="Aury J.M."/>
            <person name="Wincker P."/>
            <person name="Grigoriev I.V."/>
            <person name="Bonfante P."/>
            <person name="Martin F.M."/>
        </authorList>
    </citation>
    <scope>NUCLEOTIDE SEQUENCE [LARGE SCALE GENOMIC DNA]</scope>
    <source>
        <strain evidence="2 3">120613-1</strain>
    </source>
</reference>
<gene>
    <name evidence="2" type="ORF">L873DRAFT_1295385</name>
</gene>
<feature type="region of interest" description="Disordered" evidence="1">
    <location>
        <begin position="54"/>
        <end position="78"/>
    </location>
</feature>
<sequence length="220" mass="25134">MLRVKTHVSFEYNSIMMGPPNNGQNKKRKLGLGHRTITCGAVWLAHRSLPGKLYDWASPNKPPKRPHTKQSPRRRKESQLYKGIHSHSLLSSLPKNFCSHPHTLISDSFCFPFFFHFHIHILTLPPYSQFYFLCEKKPQIPQTSFPFVPRVHSQCLHSHRLLSSSLSCFPFFAISSASFSLPKRDLVLFSFFGLLFSPSLSALPLPRENSLKDSFPASPT</sequence>
<accession>A0A3N4JBQ4</accession>